<keyword evidence="2" id="KW-0238">DNA-binding</keyword>
<evidence type="ECO:0000259" key="4">
    <source>
        <dbReference type="PROSITE" id="PS50949"/>
    </source>
</evidence>
<dbReference type="OrthoDB" id="9784718at2"/>
<dbReference type="EMBL" id="QYRT01000040">
    <property type="protein sequence ID" value="TIH32303.1"/>
    <property type="molecule type" value="Genomic_DNA"/>
</dbReference>
<dbReference type="CDD" id="cd07377">
    <property type="entry name" value="WHTH_GntR"/>
    <property type="match status" value="1"/>
</dbReference>
<dbReference type="GO" id="GO:0003700">
    <property type="term" value="F:DNA-binding transcription factor activity"/>
    <property type="evidence" value="ECO:0007669"/>
    <property type="project" value="InterPro"/>
</dbReference>
<dbReference type="PRINTS" id="PR00035">
    <property type="entry name" value="HTHGNTR"/>
</dbReference>
<gene>
    <name evidence="5" type="ORF">D4765_15820</name>
</gene>
<dbReference type="Proteomes" id="UP000306192">
    <property type="component" value="Unassembled WGS sequence"/>
</dbReference>
<proteinExistence type="predicted"/>
<dbReference type="SUPFAM" id="SSF48008">
    <property type="entry name" value="GntR ligand-binding domain-like"/>
    <property type="match status" value="1"/>
</dbReference>
<dbReference type="SUPFAM" id="SSF46785">
    <property type="entry name" value="Winged helix' DNA-binding domain"/>
    <property type="match status" value="1"/>
</dbReference>
<accession>A0A4T2BL01</accession>
<evidence type="ECO:0000313" key="6">
    <source>
        <dbReference type="Proteomes" id="UP000306192"/>
    </source>
</evidence>
<dbReference type="Pfam" id="PF00392">
    <property type="entry name" value="GntR"/>
    <property type="match status" value="1"/>
</dbReference>
<dbReference type="RefSeq" id="WP_136643281.1">
    <property type="nucleotide sequence ID" value="NZ_QYRT01000040.1"/>
</dbReference>
<dbReference type="Gene3D" id="1.20.120.530">
    <property type="entry name" value="GntR ligand-binding domain-like"/>
    <property type="match status" value="1"/>
</dbReference>
<dbReference type="InterPro" id="IPR011711">
    <property type="entry name" value="GntR_C"/>
</dbReference>
<dbReference type="GO" id="GO:0003677">
    <property type="term" value="F:DNA binding"/>
    <property type="evidence" value="ECO:0007669"/>
    <property type="project" value="UniProtKB-KW"/>
</dbReference>
<dbReference type="PROSITE" id="PS50949">
    <property type="entry name" value="HTH_GNTR"/>
    <property type="match status" value="1"/>
</dbReference>
<protein>
    <submittedName>
        <fullName evidence="5">FadR family transcriptional regulator</fullName>
    </submittedName>
</protein>
<dbReference type="Gene3D" id="1.10.10.10">
    <property type="entry name" value="Winged helix-like DNA-binding domain superfamily/Winged helix DNA-binding domain"/>
    <property type="match status" value="1"/>
</dbReference>
<name>A0A4T2BL01_9MICO</name>
<feature type="domain" description="HTH gntR-type" evidence="4">
    <location>
        <begin position="13"/>
        <end position="83"/>
    </location>
</feature>
<organism evidence="5 6">
    <name type="scientific">Subtercola vilae</name>
    <dbReference type="NCBI Taxonomy" id="2056433"/>
    <lineage>
        <taxon>Bacteria</taxon>
        <taxon>Bacillati</taxon>
        <taxon>Actinomycetota</taxon>
        <taxon>Actinomycetes</taxon>
        <taxon>Micrococcales</taxon>
        <taxon>Microbacteriaceae</taxon>
        <taxon>Subtercola</taxon>
    </lineage>
</organism>
<evidence type="ECO:0000256" key="2">
    <source>
        <dbReference type="ARBA" id="ARBA00023125"/>
    </source>
</evidence>
<reference evidence="5 6" key="1">
    <citation type="journal article" date="2019" name="Microorganisms">
        <title>Systematic Affiliation and Genome Analysis of Subtercola vilae DB165(T) with Particular Emphasis on Cold Adaptation of an Isolate from a High-Altitude Cold Volcano Lake.</title>
        <authorList>
            <person name="Villalobos A.S."/>
            <person name="Wiese J."/>
            <person name="Imhoff J.F."/>
            <person name="Dorador C."/>
            <person name="Keller A."/>
            <person name="Hentschel U."/>
        </authorList>
    </citation>
    <scope>NUCLEOTIDE SEQUENCE [LARGE SCALE GENOMIC DNA]</scope>
    <source>
        <strain evidence="5 6">DB165</strain>
    </source>
</reference>
<evidence type="ECO:0000313" key="5">
    <source>
        <dbReference type="EMBL" id="TIH32303.1"/>
    </source>
</evidence>
<dbReference type="InterPro" id="IPR036390">
    <property type="entry name" value="WH_DNA-bd_sf"/>
</dbReference>
<dbReference type="SMART" id="SM00895">
    <property type="entry name" value="FCD"/>
    <property type="match status" value="1"/>
</dbReference>
<dbReference type="InterPro" id="IPR000524">
    <property type="entry name" value="Tscrpt_reg_HTH_GntR"/>
</dbReference>
<dbReference type="InterPro" id="IPR008920">
    <property type="entry name" value="TF_FadR/GntR_C"/>
</dbReference>
<evidence type="ECO:0000256" key="3">
    <source>
        <dbReference type="ARBA" id="ARBA00023163"/>
    </source>
</evidence>
<dbReference type="SMART" id="SM00345">
    <property type="entry name" value="HTH_GNTR"/>
    <property type="match status" value="1"/>
</dbReference>
<keyword evidence="3" id="KW-0804">Transcription</keyword>
<keyword evidence="1" id="KW-0805">Transcription regulation</keyword>
<dbReference type="PANTHER" id="PTHR43537">
    <property type="entry name" value="TRANSCRIPTIONAL REGULATOR, GNTR FAMILY"/>
    <property type="match status" value="1"/>
</dbReference>
<keyword evidence="6" id="KW-1185">Reference proteome</keyword>
<dbReference type="AlphaFoldDB" id="A0A4T2BL01"/>
<dbReference type="Pfam" id="PF07729">
    <property type="entry name" value="FCD"/>
    <property type="match status" value="1"/>
</dbReference>
<evidence type="ECO:0000256" key="1">
    <source>
        <dbReference type="ARBA" id="ARBA00023015"/>
    </source>
</evidence>
<comment type="caution">
    <text evidence="5">The sequence shown here is derived from an EMBL/GenBank/DDBJ whole genome shotgun (WGS) entry which is preliminary data.</text>
</comment>
<sequence>MPDITHFRPVRGGNVFEETVARLLQIIRLGIVAPGGVLPPERELATLFEVSRDTVREAIASLTGAGFLLAKRGRYGGTFVCEPLPSAAADRARAAASTTATTTDPAHVGTQITDVLIVREVLEVGAARAAAERPVGPAESTELRQHLLAVSSAAPDDYRRLDSRLHLAFGELAGSSSLVTLLAENRMLVNSLLDGIPLLARNISHSNDQHERIVAAVLAGDREAAGQAMREHLAGTAALLHGFLA</sequence>
<dbReference type="PANTHER" id="PTHR43537:SF24">
    <property type="entry name" value="GLUCONATE OPERON TRANSCRIPTIONAL REPRESSOR"/>
    <property type="match status" value="1"/>
</dbReference>
<dbReference type="InterPro" id="IPR036388">
    <property type="entry name" value="WH-like_DNA-bd_sf"/>
</dbReference>